<keyword evidence="10" id="KW-1185">Reference proteome</keyword>
<protein>
    <submittedName>
        <fullName evidence="9">Putative aldouronate transport system permease protein</fullName>
    </submittedName>
</protein>
<evidence type="ECO:0000256" key="5">
    <source>
        <dbReference type="ARBA" id="ARBA00022989"/>
    </source>
</evidence>
<dbReference type="CDD" id="cd06261">
    <property type="entry name" value="TM_PBP2"/>
    <property type="match status" value="1"/>
</dbReference>
<feature type="transmembrane region" description="Helical" evidence="7">
    <location>
        <begin position="187"/>
        <end position="209"/>
    </location>
</feature>
<dbReference type="EMBL" id="FQXM01000013">
    <property type="protein sequence ID" value="SHH79255.1"/>
    <property type="molecule type" value="Genomic_DNA"/>
</dbReference>
<feature type="transmembrane region" description="Helical" evidence="7">
    <location>
        <begin position="148"/>
        <end position="166"/>
    </location>
</feature>
<dbReference type="Pfam" id="PF00528">
    <property type="entry name" value="BPD_transp_1"/>
    <property type="match status" value="1"/>
</dbReference>
<feature type="transmembrane region" description="Helical" evidence="7">
    <location>
        <begin position="115"/>
        <end position="136"/>
    </location>
</feature>
<dbReference type="OrthoDB" id="157184at2"/>
<dbReference type="InterPro" id="IPR035906">
    <property type="entry name" value="MetI-like_sf"/>
</dbReference>
<dbReference type="STRING" id="1121316.SAMN02745207_02527"/>
<feature type="transmembrane region" description="Helical" evidence="7">
    <location>
        <begin position="267"/>
        <end position="286"/>
    </location>
</feature>
<evidence type="ECO:0000256" key="1">
    <source>
        <dbReference type="ARBA" id="ARBA00004651"/>
    </source>
</evidence>
<dbReference type="GO" id="GO:0055085">
    <property type="term" value="P:transmembrane transport"/>
    <property type="evidence" value="ECO:0007669"/>
    <property type="project" value="InterPro"/>
</dbReference>
<dbReference type="PANTHER" id="PTHR43744">
    <property type="entry name" value="ABC TRANSPORTER PERMEASE PROTEIN MG189-RELATED-RELATED"/>
    <property type="match status" value="1"/>
</dbReference>
<evidence type="ECO:0000256" key="6">
    <source>
        <dbReference type="ARBA" id="ARBA00023136"/>
    </source>
</evidence>
<keyword evidence="4 7" id="KW-0812">Transmembrane</keyword>
<dbReference type="SUPFAM" id="SSF161098">
    <property type="entry name" value="MetI-like"/>
    <property type="match status" value="1"/>
</dbReference>
<evidence type="ECO:0000259" key="8">
    <source>
        <dbReference type="PROSITE" id="PS50928"/>
    </source>
</evidence>
<evidence type="ECO:0000256" key="7">
    <source>
        <dbReference type="RuleBase" id="RU363032"/>
    </source>
</evidence>
<keyword evidence="3" id="KW-1003">Cell membrane</keyword>
<evidence type="ECO:0000256" key="2">
    <source>
        <dbReference type="ARBA" id="ARBA00022448"/>
    </source>
</evidence>
<organism evidence="9 10">
    <name type="scientific">Clostridium grantii DSM 8605</name>
    <dbReference type="NCBI Taxonomy" id="1121316"/>
    <lineage>
        <taxon>Bacteria</taxon>
        <taxon>Bacillati</taxon>
        <taxon>Bacillota</taxon>
        <taxon>Clostridia</taxon>
        <taxon>Eubacteriales</taxon>
        <taxon>Clostridiaceae</taxon>
        <taxon>Clostridium</taxon>
    </lineage>
</organism>
<keyword evidence="5 7" id="KW-1133">Transmembrane helix</keyword>
<feature type="transmembrane region" description="Helical" evidence="7">
    <location>
        <begin position="75"/>
        <end position="103"/>
    </location>
</feature>
<dbReference type="RefSeq" id="WP_073338784.1">
    <property type="nucleotide sequence ID" value="NZ_FQXM01000013.1"/>
</dbReference>
<name>A0A1M5VVH6_9CLOT</name>
<sequence>MSGHRFYKSSKEDIIVDTVINISLTFLLIVTLYPFLNMIAVSLNDATDSLRGGIYLWPREFTLYNYKNILKDTTIYHATMISVLRTVIGTTTSLVAHVILAYILSRKDFVFRKPLTAILVLTMYFSGGLIPTYFLFRSLHLLNSFNVYIVPALLSAFNVIIIRTYIEGLPNSLIESAKIDGANEMQVLIKIITPLILPVIATVALFISVGQWNSWFDTYIFASSNEKLSTLQYELMKKLASAQQNMSASGPDYSAKGGSQSVTPNSIRATMTIIATAPILCVYPFLQKYFITGLTLGGVKE</sequence>
<dbReference type="GO" id="GO:0005886">
    <property type="term" value="C:plasma membrane"/>
    <property type="evidence" value="ECO:0007669"/>
    <property type="project" value="UniProtKB-SubCell"/>
</dbReference>
<gene>
    <name evidence="9" type="ORF">SAMN02745207_02527</name>
</gene>
<dbReference type="InterPro" id="IPR000515">
    <property type="entry name" value="MetI-like"/>
</dbReference>
<evidence type="ECO:0000313" key="9">
    <source>
        <dbReference type="EMBL" id="SHH79255.1"/>
    </source>
</evidence>
<evidence type="ECO:0000256" key="4">
    <source>
        <dbReference type="ARBA" id="ARBA00022692"/>
    </source>
</evidence>
<comment type="similarity">
    <text evidence="7">Belongs to the binding-protein-dependent transport system permease family.</text>
</comment>
<dbReference type="AlphaFoldDB" id="A0A1M5VVH6"/>
<dbReference type="Proteomes" id="UP000184447">
    <property type="component" value="Unassembled WGS sequence"/>
</dbReference>
<reference evidence="9 10" key="1">
    <citation type="submission" date="2016-11" db="EMBL/GenBank/DDBJ databases">
        <authorList>
            <person name="Jaros S."/>
            <person name="Januszkiewicz K."/>
            <person name="Wedrychowicz H."/>
        </authorList>
    </citation>
    <scope>NUCLEOTIDE SEQUENCE [LARGE SCALE GENOMIC DNA]</scope>
    <source>
        <strain evidence="9 10">DSM 8605</strain>
    </source>
</reference>
<accession>A0A1M5VVH6</accession>
<feature type="transmembrane region" description="Helical" evidence="7">
    <location>
        <begin position="14"/>
        <end position="36"/>
    </location>
</feature>
<proteinExistence type="inferred from homology"/>
<dbReference type="Gene3D" id="1.10.3720.10">
    <property type="entry name" value="MetI-like"/>
    <property type="match status" value="1"/>
</dbReference>
<comment type="subcellular location">
    <subcellularLocation>
        <location evidence="1 7">Cell membrane</location>
        <topology evidence="1 7">Multi-pass membrane protein</topology>
    </subcellularLocation>
</comment>
<keyword evidence="6 7" id="KW-0472">Membrane</keyword>
<dbReference type="PANTHER" id="PTHR43744:SF9">
    <property type="entry name" value="POLYGALACTURONAN_RHAMNOGALACTURONAN TRANSPORT SYSTEM PERMEASE PROTEIN YTCP"/>
    <property type="match status" value="1"/>
</dbReference>
<evidence type="ECO:0000313" key="10">
    <source>
        <dbReference type="Proteomes" id="UP000184447"/>
    </source>
</evidence>
<evidence type="ECO:0000256" key="3">
    <source>
        <dbReference type="ARBA" id="ARBA00022475"/>
    </source>
</evidence>
<feature type="domain" description="ABC transmembrane type-1" evidence="8">
    <location>
        <begin position="79"/>
        <end position="286"/>
    </location>
</feature>
<dbReference type="PROSITE" id="PS50928">
    <property type="entry name" value="ABC_TM1"/>
    <property type="match status" value="1"/>
</dbReference>
<keyword evidence="2 7" id="KW-0813">Transport</keyword>